<gene>
    <name evidence="7" type="ORF">MCHLO_00227</name>
</gene>
<evidence type="ECO:0000256" key="4">
    <source>
        <dbReference type="PROSITE-ProRule" id="PRU00134"/>
    </source>
</evidence>
<feature type="domain" description="MYND-type" evidence="6">
    <location>
        <begin position="506"/>
        <end position="547"/>
    </location>
</feature>
<dbReference type="Proteomes" id="UP000815677">
    <property type="component" value="Unassembled WGS sequence"/>
</dbReference>
<keyword evidence="3" id="KW-0862">Zinc</keyword>
<evidence type="ECO:0000259" key="6">
    <source>
        <dbReference type="PROSITE" id="PS50865"/>
    </source>
</evidence>
<reference evidence="7" key="1">
    <citation type="submission" date="2014-09" db="EMBL/GenBank/DDBJ databases">
        <title>Genome sequence of the luminous mushroom Mycena chlorophos for searching fungal bioluminescence genes.</title>
        <authorList>
            <person name="Tanaka Y."/>
            <person name="Kasuga D."/>
            <person name="Oba Y."/>
            <person name="Hase S."/>
            <person name="Sato K."/>
            <person name="Oba Y."/>
            <person name="Sakakibara Y."/>
        </authorList>
    </citation>
    <scope>NUCLEOTIDE SEQUENCE</scope>
</reference>
<evidence type="ECO:0000313" key="7">
    <source>
        <dbReference type="EMBL" id="GAT42514.1"/>
    </source>
</evidence>
<dbReference type="PROSITE" id="PS50865">
    <property type="entry name" value="ZF_MYND_2"/>
    <property type="match status" value="1"/>
</dbReference>
<accession>A0ABQ0KUD7</accession>
<keyword evidence="1" id="KW-0479">Metal-binding</keyword>
<proteinExistence type="predicted"/>
<dbReference type="Gene3D" id="6.10.140.2220">
    <property type="match status" value="1"/>
</dbReference>
<evidence type="ECO:0000256" key="3">
    <source>
        <dbReference type="ARBA" id="ARBA00022833"/>
    </source>
</evidence>
<dbReference type="SUPFAM" id="SSF144232">
    <property type="entry name" value="HIT/MYND zinc finger-like"/>
    <property type="match status" value="1"/>
</dbReference>
<evidence type="ECO:0000256" key="2">
    <source>
        <dbReference type="ARBA" id="ARBA00022771"/>
    </source>
</evidence>
<evidence type="ECO:0000256" key="5">
    <source>
        <dbReference type="SAM" id="MobiDB-lite"/>
    </source>
</evidence>
<protein>
    <recommendedName>
        <fullName evidence="6">MYND-type domain-containing protein</fullName>
    </recommendedName>
</protein>
<name>A0ABQ0KUD7_MYCCL</name>
<sequence length="718" mass="80307">MSSRSGLPYADVLPGGQPNDANPQYAPLYSGEETVFGRPSCIEIDLVFANALSAASSILASTQSHTPLALLHTAVLSGDDNGLRALQRSIREDVCVCHLQRMLPVFYALLDDSPIRDQPTSFEPDGDLPDLWRYELNGDLLALSRRAALCLRAVHDLGDCNALRVPHEDLEKLWERSWQWVKFRSLHGRTSESDERDGDVFALHLGLIWHFALVIVPSLGRAVLSTPGLFILLGRAWSTISDRGLFSPARRITLGVHVTEVLVDIPSRYYGPEALELFTHIHGTFRGIGDKTDTARVVLSQLALAVPHSRHIVRPHSLVILRGAFSLMGMGMVRYDHAFRQHLLSGGVIARLVTTYRALVATPVWPGDLSDLPGSLNLCFGNLRAFLFYYDPSNASFTLPMRRALRRGILSAVLEHWRRVPSGQDVDATLRPLLAFIGPWLVYRDVLLTLCKHAPTLIAETIPVGFADRRSGLEWINLMSLVRERLSFVDHYDTEIAQLFHRECDEPSCDERLPAGRLKKCSACHRVYYCSKACQRRHWKTRHRLQCSYICDLHSAPGARFDVRPLVFRQEAFTRCMLVREHLLRKKDIAIQAVTLLCEGAPAAECVPCVFFDFNEGECRISVRPLAAYAVASGPSSDHVDRAMRKQLVHVLFLDSSDKRHIMSFPCTMAPLTVMWTALWAVADDARRSGFTGNSPLPRATVLDIERVVGVLDSFDAA</sequence>
<feature type="region of interest" description="Disordered" evidence="5">
    <location>
        <begin position="1"/>
        <end position="26"/>
    </location>
</feature>
<organism evidence="7 8">
    <name type="scientific">Mycena chlorophos</name>
    <name type="common">Agaric fungus</name>
    <name type="synonym">Agaricus chlorophos</name>
    <dbReference type="NCBI Taxonomy" id="658473"/>
    <lineage>
        <taxon>Eukaryota</taxon>
        <taxon>Fungi</taxon>
        <taxon>Dikarya</taxon>
        <taxon>Basidiomycota</taxon>
        <taxon>Agaricomycotina</taxon>
        <taxon>Agaricomycetes</taxon>
        <taxon>Agaricomycetidae</taxon>
        <taxon>Agaricales</taxon>
        <taxon>Marasmiineae</taxon>
        <taxon>Mycenaceae</taxon>
        <taxon>Mycena</taxon>
    </lineage>
</organism>
<dbReference type="Pfam" id="PF01753">
    <property type="entry name" value="zf-MYND"/>
    <property type="match status" value="1"/>
</dbReference>
<keyword evidence="8" id="KW-1185">Reference proteome</keyword>
<dbReference type="InterPro" id="IPR002893">
    <property type="entry name" value="Znf_MYND"/>
</dbReference>
<evidence type="ECO:0000313" key="8">
    <source>
        <dbReference type="Proteomes" id="UP000815677"/>
    </source>
</evidence>
<keyword evidence="2 4" id="KW-0863">Zinc-finger</keyword>
<dbReference type="EMBL" id="DF838040">
    <property type="protein sequence ID" value="GAT42514.1"/>
    <property type="molecule type" value="Genomic_DNA"/>
</dbReference>
<evidence type="ECO:0000256" key="1">
    <source>
        <dbReference type="ARBA" id="ARBA00022723"/>
    </source>
</evidence>